<evidence type="ECO:0000313" key="2">
    <source>
        <dbReference type="EMBL" id="ATG35134.1"/>
    </source>
</evidence>
<gene>
    <name evidence="2" type="ORF">PhaeoP36_00979</name>
</gene>
<dbReference type="Proteomes" id="UP000218891">
    <property type="component" value="Chromosome"/>
</dbReference>
<dbReference type="CDD" id="cd00081">
    <property type="entry name" value="Hint"/>
    <property type="match status" value="1"/>
</dbReference>
<evidence type="ECO:0000259" key="1">
    <source>
        <dbReference type="Pfam" id="PF13403"/>
    </source>
</evidence>
<dbReference type="Gene3D" id="2.170.16.10">
    <property type="entry name" value="Hedgehog/Intein (Hint) domain"/>
    <property type="match status" value="1"/>
</dbReference>
<accession>A0ABN5DCT2</accession>
<dbReference type="InterPro" id="IPR006141">
    <property type="entry name" value="Intein_N"/>
</dbReference>
<reference evidence="2 3" key="1">
    <citation type="journal article" date="2017" name="Front. Microbiol.">
        <title>Phaeobacter piscinae sp. nov., a species of the Roseobacter group and potential aquaculture probiont.</title>
        <authorList>
            <person name="Sonnenschein E.C."/>
            <person name="Phippen C.B.W."/>
            <person name="Nielsen K.F."/>
            <person name="Mateiu R.V."/>
            <person name="Melchiorsen J."/>
            <person name="Gram L."/>
            <person name="Overmann J."/>
            <person name="Freese H.M."/>
        </authorList>
    </citation>
    <scope>NUCLEOTIDE SEQUENCE [LARGE SCALE GENOMIC DNA]</scope>
    <source>
        <strain evidence="2 3">P36</strain>
    </source>
</reference>
<reference evidence="2 3" key="2">
    <citation type="journal article" date="2017" name="Genome Biol. Evol.">
        <title>Trajectories and Drivers of Genome Evolution in Surface-Associated Marine Phaeobacter.</title>
        <authorList>
            <person name="Freese H.M."/>
            <person name="Sikorski J."/>
            <person name="Bunk B."/>
            <person name="Scheuner C."/>
            <person name="Meier-Kolthoff J.P."/>
            <person name="Sproer C."/>
            <person name="Gram L."/>
            <person name="Overmann J."/>
        </authorList>
    </citation>
    <scope>NUCLEOTIDE SEQUENCE [LARGE SCALE GENOMIC DNA]</scope>
    <source>
        <strain evidence="2 3">P36</strain>
    </source>
</reference>
<protein>
    <submittedName>
        <fullName evidence="2">Hint domain protein</fullName>
    </submittedName>
</protein>
<dbReference type="PROSITE" id="PS50817">
    <property type="entry name" value="INTEIN_N_TER"/>
    <property type="match status" value="1"/>
</dbReference>
<dbReference type="InterPro" id="IPR036844">
    <property type="entry name" value="Hint_dom_sf"/>
</dbReference>
<reference evidence="2 3" key="3">
    <citation type="journal article" date="2017" name="Int. J. Syst. Evol. Microbiol.">
        <title>Adaptation of Surface-Associated Bacteria to the Open Ocean: A Genomically Distinct Subpopulation of Phaeobacter gallaeciensis Colonizes Pacific Mesozooplankton.</title>
        <authorList>
            <person name="Freese H.M."/>
            <person name="Methner A."/>
            <person name="Overmann J."/>
        </authorList>
    </citation>
    <scope>NUCLEOTIDE SEQUENCE [LARGE SCALE GENOMIC DNA]</scope>
    <source>
        <strain evidence="2 3">P36</strain>
    </source>
</reference>
<feature type="domain" description="Hedgehog/Intein (Hint)" evidence="1">
    <location>
        <begin position="151"/>
        <end position="287"/>
    </location>
</feature>
<reference evidence="2 3" key="4">
    <citation type="journal article" date="2018" name="Environ. Microbiol. Rep.">
        <title>Phylogenetic distribution of roseobacticides in the Roseobacter group and their effect on microalgae.</title>
        <authorList>
            <person name="Sonnenschein E.C."/>
            <person name="Phippen C.B."/>
            <person name="Bentzon-Tilia M."/>
            <person name="Rasmussen S.A."/>
            <person name="Nielsen K.F."/>
            <person name="Gram L."/>
        </authorList>
    </citation>
    <scope>NUCLEOTIDE SEQUENCE [LARGE SCALE GENOMIC DNA]</scope>
    <source>
        <strain evidence="2 3">P36</strain>
    </source>
</reference>
<organism evidence="2 3">
    <name type="scientific">Phaeobacter piscinae</name>
    <dbReference type="NCBI Taxonomy" id="1580596"/>
    <lineage>
        <taxon>Bacteria</taxon>
        <taxon>Pseudomonadati</taxon>
        <taxon>Pseudomonadota</taxon>
        <taxon>Alphaproteobacteria</taxon>
        <taxon>Rhodobacterales</taxon>
        <taxon>Roseobacteraceae</taxon>
        <taxon>Phaeobacter</taxon>
    </lineage>
</organism>
<name>A0ABN5DCT2_9RHOB</name>
<dbReference type="RefSeq" id="WP_096868534.1">
    <property type="nucleotide sequence ID" value="NZ_CP010643.1"/>
</dbReference>
<keyword evidence="3" id="KW-1185">Reference proteome</keyword>
<dbReference type="Pfam" id="PF13403">
    <property type="entry name" value="Hint_2"/>
    <property type="match status" value="1"/>
</dbReference>
<dbReference type="EMBL" id="CP010643">
    <property type="protein sequence ID" value="ATG35134.1"/>
    <property type="molecule type" value="Genomic_DNA"/>
</dbReference>
<evidence type="ECO:0000313" key="3">
    <source>
        <dbReference type="Proteomes" id="UP000218891"/>
    </source>
</evidence>
<proteinExistence type="predicted"/>
<sequence>MLTQLHQTPIAAQTLPVFAAADFRVEMGANLGDSLGVYDDLHLDDVYQLARNAPLRQIRLTARMDGRLTLDHATAIGTPGARLHLDCLLTLMPDIGANVEVLVMVEVDDDGLIAAIYLLPLSPLRPQTGYTLVRKTREGTHQQLAQLACVSFTRGTHITLDTGAQRPIEDLVAGDRVLTRDDGAQEVRWIGQCTSRAVGEMAPILIRAGALNNENDLLVSPDHRLLVHPRRDIRRRGRPEHLVRARELVNGIDIIVQSGGFVDYFQLLFDRHQIIFAEGIAAESLLLDPLTRAALPQENLNRTPGLLLGHQRVASGLDVRPALMDRGQSVSGLKRRAM</sequence>
<dbReference type="InterPro" id="IPR028992">
    <property type="entry name" value="Hedgehog/Intein_dom"/>
</dbReference>
<dbReference type="SUPFAM" id="SSF51294">
    <property type="entry name" value="Hedgehog/intein (Hint) domain"/>
    <property type="match status" value="1"/>
</dbReference>